<dbReference type="AlphaFoldDB" id="A0A2K9MIY3"/>
<evidence type="ECO:0000313" key="2">
    <source>
        <dbReference type="EMBL" id="AUM75580.1"/>
    </source>
</evidence>
<evidence type="ECO:0000256" key="1">
    <source>
        <dbReference type="SAM" id="Phobius"/>
    </source>
</evidence>
<dbReference type="KEGG" id="paru:CYR75_06955"/>
<dbReference type="Proteomes" id="UP000234882">
    <property type="component" value="Chromosome"/>
</dbReference>
<name>A0A2K9MIY3_9RHOB</name>
<keyword evidence="1" id="KW-1133">Transmembrane helix</keyword>
<keyword evidence="3" id="KW-1185">Reference proteome</keyword>
<keyword evidence="1" id="KW-0812">Transmembrane</keyword>
<accession>A0A2K9MIY3</accession>
<feature type="transmembrane region" description="Helical" evidence="1">
    <location>
        <begin position="28"/>
        <end position="50"/>
    </location>
</feature>
<dbReference type="Pfam" id="PF05751">
    <property type="entry name" value="FixH"/>
    <property type="match status" value="1"/>
</dbReference>
<protein>
    <submittedName>
        <fullName evidence="2">Nitrogen fixation protein FixH</fullName>
    </submittedName>
</protein>
<dbReference type="EMBL" id="CP025583">
    <property type="protein sequence ID" value="AUM75580.1"/>
    <property type="molecule type" value="Genomic_DNA"/>
</dbReference>
<proteinExistence type="predicted"/>
<gene>
    <name evidence="2" type="ORF">CYR75_06955</name>
</gene>
<dbReference type="PIRSF" id="PIRSF011386">
    <property type="entry name" value="FixH"/>
    <property type="match status" value="1"/>
</dbReference>
<dbReference type="OrthoDB" id="1495896at2"/>
<sequence>MILGVAAVFFAPFLLFTGGRTLGPRRMLMVFASLFGVIILVNIVMAVTAVRSFPGLETGNSYVASQNFDRERAAQQALGWTASPSYDGRTLSLKITDSAGLPARVSGLRVVVGRPTQKRDDVTPEMRYHGGLWLSDLTLAPGAWVVHLEADAPDGTVFRQRLANFPGAMVRG</sequence>
<evidence type="ECO:0000313" key="3">
    <source>
        <dbReference type="Proteomes" id="UP000234882"/>
    </source>
</evidence>
<organism evidence="2 3">
    <name type="scientific">Paracoccus jeotgali</name>
    <dbReference type="NCBI Taxonomy" id="2065379"/>
    <lineage>
        <taxon>Bacteria</taxon>
        <taxon>Pseudomonadati</taxon>
        <taxon>Pseudomonadota</taxon>
        <taxon>Alphaproteobacteria</taxon>
        <taxon>Rhodobacterales</taxon>
        <taxon>Paracoccaceae</taxon>
        <taxon>Paracoccus</taxon>
    </lineage>
</organism>
<reference evidence="3" key="1">
    <citation type="submission" date="2017-12" db="EMBL/GenBank/DDBJ databases">
        <title>Genomic analysis of Paracoccus sp. CBA4604.</title>
        <authorList>
            <person name="Roh S.W."/>
            <person name="Kim J.Y."/>
            <person name="Kim J.S."/>
        </authorList>
    </citation>
    <scope>NUCLEOTIDE SEQUENCE [LARGE SCALE GENOMIC DNA]</scope>
    <source>
        <strain evidence="3">CBA4604</strain>
    </source>
</reference>
<dbReference type="InterPro" id="IPR008620">
    <property type="entry name" value="FixH"/>
</dbReference>
<dbReference type="InterPro" id="IPR018037">
    <property type="entry name" value="FixH_proteobacterial"/>
</dbReference>
<keyword evidence="1" id="KW-0472">Membrane</keyword>